<dbReference type="AlphaFoldDB" id="A0A024JZV4"/>
<accession>A0A024JZV4</accession>
<sequence length="102" mass="11014">MGDSERIDSFACAQKHPIQLLAGLFTGVMSTLLTFGWLWIFAPILPLILWGITIRFRRTKAFSVGALAAFAGVVTFVGSFVILTVTLSLIIGSSPPPSANFR</sequence>
<keyword evidence="1" id="KW-1133">Transmembrane helix</keyword>
<dbReference type="Proteomes" id="UP000028880">
    <property type="component" value="Unassembled WGS sequence"/>
</dbReference>
<reference evidence="2" key="1">
    <citation type="journal article" date="2014" name="Genome Announc.">
        <title>Draft Genome Sequence of Mycobacterium triplex DSM 44626.</title>
        <authorList>
            <person name="Sassi M."/>
            <person name="Croce O."/>
            <person name="Robert C."/>
            <person name="Raoult D."/>
            <person name="Drancourt M."/>
        </authorList>
    </citation>
    <scope>NUCLEOTIDE SEQUENCE [LARGE SCALE GENOMIC DNA]</scope>
    <source>
        <strain evidence="2">DSM 44626</strain>
    </source>
</reference>
<reference evidence="2" key="2">
    <citation type="submission" date="2014-04" db="EMBL/GenBank/DDBJ databases">
        <authorList>
            <person name="Urmite Genomes U."/>
        </authorList>
    </citation>
    <scope>NUCLEOTIDE SEQUENCE</scope>
    <source>
        <strain evidence="2">DSM 44626</strain>
    </source>
</reference>
<evidence type="ECO:0000313" key="2">
    <source>
        <dbReference type="EMBL" id="CDO89181.1"/>
    </source>
</evidence>
<protein>
    <submittedName>
        <fullName evidence="2">Uncharacterized protein</fullName>
    </submittedName>
</protein>
<evidence type="ECO:0000256" key="1">
    <source>
        <dbReference type="SAM" id="Phobius"/>
    </source>
</evidence>
<dbReference type="HOGENOM" id="CLU_2274284_0_0_11"/>
<name>A0A024JZV4_9MYCO</name>
<dbReference type="STRING" id="47839.BN973_03553"/>
<feature type="transmembrane region" description="Helical" evidence="1">
    <location>
        <begin position="64"/>
        <end position="91"/>
    </location>
</feature>
<keyword evidence="1" id="KW-0812">Transmembrane</keyword>
<gene>
    <name evidence="2" type="ORF">BN973_03553</name>
</gene>
<organism evidence="2">
    <name type="scientific">Mycobacterium triplex</name>
    <dbReference type="NCBI Taxonomy" id="47839"/>
    <lineage>
        <taxon>Bacteria</taxon>
        <taxon>Bacillati</taxon>
        <taxon>Actinomycetota</taxon>
        <taxon>Actinomycetes</taxon>
        <taxon>Mycobacteriales</taxon>
        <taxon>Mycobacteriaceae</taxon>
        <taxon>Mycobacterium</taxon>
        <taxon>Mycobacterium simiae complex</taxon>
    </lineage>
</organism>
<dbReference type="EMBL" id="HG964446">
    <property type="protein sequence ID" value="CDO89181.1"/>
    <property type="molecule type" value="Genomic_DNA"/>
</dbReference>
<feature type="transmembrane region" description="Helical" evidence="1">
    <location>
        <begin position="20"/>
        <end position="52"/>
    </location>
</feature>
<proteinExistence type="predicted"/>
<keyword evidence="1" id="KW-0472">Membrane</keyword>